<evidence type="ECO:0000259" key="1">
    <source>
        <dbReference type="Pfam" id="PF03372"/>
    </source>
</evidence>
<gene>
    <name evidence="2" type="ORF">IAA98_12850</name>
</gene>
<name>A0A9D1GZ30_9ACTN</name>
<feature type="domain" description="Endonuclease/exonuclease/phosphatase" evidence="1">
    <location>
        <begin position="6"/>
        <end position="259"/>
    </location>
</feature>
<dbReference type="Gene3D" id="3.60.10.10">
    <property type="entry name" value="Endonuclease/exonuclease/phosphatase"/>
    <property type="match status" value="1"/>
</dbReference>
<dbReference type="SUPFAM" id="SSF56219">
    <property type="entry name" value="DNase I-like"/>
    <property type="match status" value="1"/>
</dbReference>
<dbReference type="AlphaFoldDB" id="A0A9D1GZ30"/>
<proteinExistence type="predicted"/>
<organism evidence="2 3">
    <name type="scientific">Candidatus Avipropionibacterium avicola</name>
    <dbReference type="NCBI Taxonomy" id="2840701"/>
    <lineage>
        <taxon>Bacteria</taxon>
        <taxon>Bacillati</taxon>
        <taxon>Actinomycetota</taxon>
        <taxon>Actinomycetes</taxon>
        <taxon>Propionibacteriales</taxon>
        <taxon>Propionibacteriaceae</taxon>
        <taxon>Propionibacteriaceae incertae sedis</taxon>
        <taxon>Candidatus Avipropionibacterium</taxon>
    </lineage>
</organism>
<dbReference type="Pfam" id="PF03372">
    <property type="entry name" value="Exo_endo_phos"/>
    <property type="match status" value="1"/>
</dbReference>
<evidence type="ECO:0000313" key="2">
    <source>
        <dbReference type="EMBL" id="HIT76466.1"/>
    </source>
</evidence>
<dbReference type="InterPro" id="IPR005135">
    <property type="entry name" value="Endo/exonuclease/phosphatase"/>
</dbReference>
<dbReference type="GO" id="GO:0003824">
    <property type="term" value="F:catalytic activity"/>
    <property type="evidence" value="ECO:0007669"/>
    <property type="project" value="InterPro"/>
</dbReference>
<dbReference type="EMBL" id="DVLP01000376">
    <property type="protein sequence ID" value="HIT76466.1"/>
    <property type="molecule type" value="Genomic_DNA"/>
</dbReference>
<accession>A0A9D1GZ30</accession>
<reference evidence="2" key="2">
    <citation type="journal article" date="2021" name="PeerJ">
        <title>Extensive microbial diversity within the chicken gut microbiome revealed by metagenomics and culture.</title>
        <authorList>
            <person name="Gilroy R."/>
            <person name="Ravi A."/>
            <person name="Getino M."/>
            <person name="Pursley I."/>
            <person name="Horton D.L."/>
            <person name="Alikhan N.F."/>
            <person name="Baker D."/>
            <person name="Gharbi K."/>
            <person name="Hall N."/>
            <person name="Watson M."/>
            <person name="Adriaenssens E.M."/>
            <person name="Foster-Nyarko E."/>
            <person name="Jarju S."/>
            <person name="Secka A."/>
            <person name="Antonio M."/>
            <person name="Oren A."/>
            <person name="Chaudhuri R.R."/>
            <person name="La Ragione R."/>
            <person name="Hildebrand F."/>
            <person name="Pallen M.J."/>
        </authorList>
    </citation>
    <scope>NUCLEOTIDE SEQUENCE</scope>
    <source>
        <strain evidence="2">ChiGjej1B1-24693</strain>
    </source>
</reference>
<comment type="caution">
    <text evidence="2">The sequence shown here is derived from an EMBL/GenBank/DDBJ whole genome shotgun (WGS) entry which is preliminary data.</text>
</comment>
<sequence length="267" mass="30029">MTSLMFWNLYTAGRESMAGDDQRWDEQVAVVQRHRPDILAVTEGWEWDNDDRALFRRAQEQFGYQHGELYEAKTGCHMAIFTNDPIQIAHFRGQPQAQTFWHGGYRATLSIPGTERPFTVVGTHLNPFDPTLRRIEGNFLRVHLPVHEHGVIVMDANTTAPGDPEPPFGVNSHQLGEEKADRTAVDVLATIGLTDVGAHFGDRSPTCGYYRRSGTAEAGAVQKLVRIDQIWATPSVELKGYRVIDDVSVDPELDHASDHRPVWLDFA</sequence>
<dbReference type="InterPro" id="IPR036691">
    <property type="entry name" value="Endo/exonu/phosph_ase_sf"/>
</dbReference>
<dbReference type="Proteomes" id="UP000886842">
    <property type="component" value="Unassembled WGS sequence"/>
</dbReference>
<evidence type="ECO:0000313" key="3">
    <source>
        <dbReference type="Proteomes" id="UP000886842"/>
    </source>
</evidence>
<protein>
    <recommendedName>
        <fullName evidence="1">Endonuclease/exonuclease/phosphatase domain-containing protein</fullName>
    </recommendedName>
</protein>
<reference evidence="2" key="1">
    <citation type="submission" date="2020-10" db="EMBL/GenBank/DDBJ databases">
        <authorList>
            <person name="Gilroy R."/>
        </authorList>
    </citation>
    <scope>NUCLEOTIDE SEQUENCE</scope>
    <source>
        <strain evidence="2">ChiGjej1B1-24693</strain>
    </source>
</reference>